<dbReference type="AlphaFoldDB" id="A0A6A6UU63"/>
<evidence type="ECO:0000313" key="2">
    <source>
        <dbReference type="Proteomes" id="UP000799302"/>
    </source>
</evidence>
<protein>
    <submittedName>
        <fullName evidence="1">Uncharacterized protein</fullName>
    </submittedName>
</protein>
<dbReference type="Proteomes" id="UP000799302">
    <property type="component" value="Unassembled WGS sequence"/>
</dbReference>
<keyword evidence="2" id="KW-1185">Reference proteome</keyword>
<reference evidence="1" key="1">
    <citation type="journal article" date="2020" name="Stud. Mycol.">
        <title>101 Dothideomycetes genomes: a test case for predicting lifestyles and emergence of pathogens.</title>
        <authorList>
            <person name="Haridas S."/>
            <person name="Albert R."/>
            <person name="Binder M."/>
            <person name="Bloem J."/>
            <person name="Labutti K."/>
            <person name="Salamov A."/>
            <person name="Andreopoulos B."/>
            <person name="Baker S."/>
            <person name="Barry K."/>
            <person name="Bills G."/>
            <person name="Bluhm B."/>
            <person name="Cannon C."/>
            <person name="Castanera R."/>
            <person name="Culley D."/>
            <person name="Daum C."/>
            <person name="Ezra D."/>
            <person name="Gonzalez J."/>
            <person name="Henrissat B."/>
            <person name="Kuo A."/>
            <person name="Liang C."/>
            <person name="Lipzen A."/>
            <person name="Lutzoni F."/>
            <person name="Magnuson J."/>
            <person name="Mondo S."/>
            <person name="Nolan M."/>
            <person name="Ohm R."/>
            <person name="Pangilinan J."/>
            <person name="Park H.-J."/>
            <person name="Ramirez L."/>
            <person name="Alfaro M."/>
            <person name="Sun H."/>
            <person name="Tritt A."/>
            <person name="Yoshinaga Y."/>
            <person name="Zwiers L.-H."/>
            <person name="Turgeon B."/>
            <person name="Goodwin S."/>
            <person name="Spatafora J."/>
            <person name="Crous P."/>
            <person name="Grigoriev I."/>
        </authorList>
    </citation>
    <scope>NUCLEOTIDE SEQUENCE</scope>
    <source>
        <strain evidence="1">CBS 115976</strain>
    </source>
</reference>
<name>A0A6A6UU63_9PEZI</name>
<organism evidence="1 2">
    <name type="scientific">Microthyrium microscopicum</name>
    <dbReference type="NCBI Taxonomy" id="703497"/>
    <lineage>
        <taxon>Eukaryota</taxon>
        <taxon>Fungi</taxon>
        <taxon>Dikarya</taxon>
        <taxon>Ascomycota</taxon>
        <taxon>Pezizomycotina</taxon>
        <taxon>Dothideomycetes</taxon>
        <taxon>Dothideomycetes incertae sedis</taxon>
        <taxon>Microthyriales</taxon>
        <taxon>Microthyriaceae</taxon>
        <taxon>Microthyrium</taxon>
    </lineage>
</organism>
<sequence>MPIPASCLLPWTEADPGCHCRRGLKRLKFERLIQFNINSTFKDKIDFLKASIGKRNLPNSTKLQFPGQECGPQALSCICTSRQLVDALAIFNHEGQGPPAYSPVCWPLSTVIEYY</sequence>
<gene>
    <name evidence="1" type="ORF">BT63DRAFT_25713</name>
</gene>
<accession>A0A6A6UU63</accession>
<proteinExistence type="predicted"/>
<dbReference type="EMBL" id="MU004230">
    <property type="protein sequence ID" value="KAF2674987.1"/>
    <property type="molecule type" value="Genomic_DNA"/>
</dbReference>
<evidence type="ECO:0000313" key="1">
    <source>
        <dbReference type="EMBL" id="KAF2674987.1"/>
    </source>
</evidence>